<sequence>MVPSSNAWLILQAVSTVLRPNLNSYNKIVEGIKAVSGHASYSKAVSFGLENLHRDGRADANAVLIIVGDGENIDSEEEKLNTQDKIKQTPGLTCLAVDSSAQTDTIFLHSLTGDSDKVFPYERNADFAKQLLKLVTVGDDPRCQVGLSDIRARIHAAAAVEANPTTEWVYSTIGPLKINRKENDILRDIHEEPLNIKKFEENKALIEKLKKMTTIIPPKIQSNSTSIPKSTTLKRRTEQQRSSTSLQTSPLPIRVRTTSPASLIPSRQPSTPSFATAFPERRRTTEEPEETPTTFKPGCLLDVIVVLDSSGSVEETFRREKELAAGVIERLRIGTDNARVSIIKFAGKAKVKTVWSFADIQTKRRVLRALNDIPFSSGTTAIHSALLKVHINSVVVHYLAKLITTTNKHILP</sequence>
<dbReference type="PANTHER" id="PTHR24020:SF84">
    <property type="entry name" value="VWFA DOMAIN-CONTAINING PROTEIN"/>
    <property type="match status" value="1"/>
</dbReference>
<dbReference type="AlphaFoldDB" id="A0A1I7WP34"/>
<dbReference type="Gene3D" id="3.40.50.410">
    <property type="entry name" value="von Willebrand factor, type A domain"/>
    <property type="match status" value="2"/>
</dbReference>
<name>A0A1I7WP34_HETBA</name>
<evidence type="ECO:0000256" key="1">
    <source>
        <dbReference type="SAM" id="MobiDB-lite"/>
    </source>
</evidence>
<reference evidence="4" key="1">
    <citation type="submission" date="2016-11" db="UniProtKB">
        <authorList>
            <consortium name="WormBaseParasite"/>
        </authorList>
    </citation>
    <scope>IDENTIFICATION</scope>
</reference>
<organism evidence="3 4">
    <name type="scientific">Heterorhabditis bacteriophora</name>
    <name type="common">Entomopathogenic nematode worm</name>
    <dbReference type="NCBI Taxonomy" id="37862"/>
    <lineage>
        <taxon>Eukaryota</taxon>
        <taxon>Metazoa</taxon>
        <taxon>Ecdysozoa</taxon>
        <taxon>Nematoda</taxon>
        <taxon>Chromadorea</taxon>
        <taxon>Rhabditida</taxon>
        <taxon>Rhabditina</taxon>
        <taxon>Rhabditomorpha</taxon>
        <taxon>Strongyloidea</taxon>
        <taxon>Heterorhabditidae</taxon>
        <taxon>Heterorhabditis</taxon>
    </lineage>
</organism>
<dbReference type="InterPro" id="IPR050525">
    <property type="entry name" value="ECM_Assembly_Org"/>
</dbReference>
<feature type="compositionally biased region" description="Polar residues" evidence="1">
    <location>
        <begin position="240"/>
        <end position="274"/>
    </location>
</feature>
<keyword evidence="3" id="KW-1185">Reference proteome</keyword>
<feature type="domain" description="VWFA" evidence="2">
    <location>
        <begin position="302"/>
        <end position="386"/>
    </location>
</feature>
<dbReference type="WBParaSite" id="Hba_06905">
    <property type="protein sequence ID" value="Hba_06905"/>
    <property type="gene ID" value="Hba_06905"/>
</dbReference>
<dbReference type="PANTHER" id="PTHR24020">
    <property type="entry name" value="COLLAGEN ALPHA"/>
    <property type="match status" value="1"/>
</dbReference>
<dbReference type="InterPro" id="IPR036465">
    <property type="entry name" value="vWFA_dom_sf"/>
</dbReference>
<evidence type="ECO:0000259" key="2">
    <source>
        <dbReference type="PROSITE" id="PS50234"/>
    </source>
</evidence>
<proteinExistence type="predicted"/>
<dbReference type="SUPFAM" id="SSF53300">
    <property type="entry name" value="vWA-like"/>
    <property type="match status" value="2"/>
</dbReference>
<dbReference type="Proteomes" id="UP000095283">
    <property type="component" value="Unplaced"/>
</dbReference>
<dbReference type="InterPro" id="IPR002035">
    <property type="entry name" value="VWF_A"/>
</dbReference>
<feature type="compositionally biased region" description="Polar residues" evidence="1">
    <location>
        <begin position="220"/>
        <end position="231"/>
    </location>
</feature>
<feature type="region of interest" description="Disordered" evidence="1">
    <location>
        <begin position="219"/>
        <end position="293"/>
    </location>
</feature>
<dbReference type="PROSITE" id="PS50234">
    <property type="entry name" value="VWFA"/>
    <property type="match status" value="1"/>
</dbReference>
<evidence type="ECO:0000313" key="4">
    <source>
        <dbReference type="WBParaSite" id="Hba_06905"/>
    </source>
</evidence>
<protein>
    <submittedName>
        <fullName evidence="4">VWFA domain-containing protein</fullName>
    </submittedName>
</protein>
<accession>A0A1I7WP34</accession>
<evidence type="ECO:0000313" key="3">
    <source>
        <dbReference type="Proteomes" id="UP000095283"/>
    </source>
</evidence>
<dbReference type="Pfam" id="PF00092">
    <property type="entry name" value="VWA"/>
    <property type="match status" value="1"/>
</dbReference>